<feature type="non-terminal residue" evidence="2">
    <location>
        <position position="58"/>
    </location>
</feature>
<accession>A0A6J4M5A1</accession>
<feature type="compositionally biased region" description="Low complexity" evidence="1">
    <location>
        <begin position="48"/>
        <end position="58"/>
    </location>
</feature>
<name>A0A6J4M5A1_9BACT</name>
<proteinExistence type="predicted"/>
<dbReference type="AlphaFoldDB" id="A0A6J4M5A1"/>
<evidence type="ECO:0000313" key="2">
    <source>
        <dbReference type="EMBL" id="CAA9349958.1"/>
    </source>
</evidence>
<protein>
    <submittedName>
        <fullName evidence="2">Uncharacterized protein</fullName>
    </submittedName>
</protein>
<sequence length="58" mass="6542">GAVRSRGTRARWWTWAARSPRRCAAPRPSRCPTRRFSCRPGGRRGRSRSAAGSWSATR</sequence>
<reference evidence="2" key="1">
    <citation type="submission" date="2020-02" db="EMBL/GenBank/DDBJ databases">
        <authorList>
            <person name="Meier V. D."/>
        </authorList>
    </citation>
    <scope>NUCLEOTIDE SEQUENCE</scope>
    <source>
        <strain evidence="2">AVDCRST_MAG11</strain>
    </source>
</reference>
<feature type="region of interest" description="Disordered" evidence="1">
    <location>
        <begin position="24"/>
        <end position="58"/>
    </location>
</feature>
<feature type="compositionally biased region" description="Basic residues" evidence="1">
    <location>
        <begin position="32"/>
        <end position="47"/>
    </location>
</feature>
<organism evidence="2">
    <name type="scientific">uncultured Gemmatimonadaceae bacterium</name>
    <dbReference type="NCBI Taxonomy" id="246130"/>
    <lineage>
        <taxon>Bacteria</taxon>
        <taxon>Pseudomonadati</taxon>
        <taxon>Gemmatimonadota</taxon>
        <taxon>Gemmatimonadia</taxon>
        <taxon>Gemmatimonadales</taxon>
        <taxon>Gemmatimonadaceae</taxon>
        <taxon>environmental samples</taxon>
    </lineage>
</organism>
<gene>
    <name evidence="2" type="ORF">AVDCRST_MAG11-3459</name>
</gene>
<dbReference type="EMBL" id="CADCTU010000751">
    <property type="protein sequence ID" value="CAA9349958.1"/>
    <property type="molecule type" value="Genomic_DNA"/>
</dbReference>
<feature type="non-terminal residue" evidence="2">
    <location>
        <position position="1"/>
    </location>
</feature>
<evidence type="ECO:0000256" key="1">
    <source>
        <dbReference type="SAM" id="MobiDB-lite"/>
    </source>
</evidence>